<dbReference type="EMBL" id="JAPHNI010000079">
    <property type="protein sequence ID" value="KAJ8116776.1"/>
    <property type="molecule type" value="Genomic_DNA"/>
</dbReference>
<proteinExistence type="predicted"/>
<comment type="caution">
    <text evidence="1">The sequence shown here is derived from an EMBL/GenBank/DDBJ whole genome shotgun (WGS) entry which is preliminary data.</text>
</comment>
<organism evidence="1 2">
    <name type="scientific">Boeremia exigua</name>
    <dbReference type="NCBI Taxonomy" id="749465"/>
    <lineage>
        <taxon>Eukaryota</taxon>
        <taxon>Fungi</taxon>
        <taxon>Dikarya</taxon>
        <taxon>Ascomycota</taxon>
        <taxon>Pezizomycotina</taxon>
        <taxon>Dothideomycetes</taxon>
        <taxon>Pleosporomycetidae</taxon>
        <taxon>Pleosporales</taxon>
        <taxon>Pleosporineae</taxon>
        <taxon>Didymellaceae</taxon>
        <taxon>Boeremia</taxon>
    </lineage>
</organism>
<evidence type="ECO:0000313" key="2">
    <source>
        <dbReference type="Proteomes" id="UP001153331"/>
    </source>
</evidence>
<sequence>MSGLQNFVKGNRNGQAGSHNGQLPINPHRQAVAANAKVPMKAHIARPPTAIGPHARGESVTQNQASTLQPQRRPSGEDHKRDLYDTDAESIDTTINQSVVQVENSPQVHQQLLQPDHEQFETGDSEGVSDEGSEGDESEEVYDFTDIQMQYLEQHEFLHASNAEQVRFLSQGPPYLFHTVDGDSYPTTTDGNPTEWDEQQEPRIEDLGSPSPSPQPLREQGLSTTLPSQQPPQETSAFNANIARPQNTSVWQQGAQIREQQRNDNTVQARGQSGQQHNKGYQPTSQPPPYDQAAKEPRFSATSTKHAQPSFSVQGDQRGLPQRFSRLPPGPAHVRPQIPRIEEPIHASSHASTTRARTLPFAQQCAEITSVGKTPSIINGDYDLETLSKMEYKQLTDESFDKDPRGHKPVLPEDMREASLAERLHFVQRECDSVAQAEFFSALATDEWENAGDWFLDQFSEIIKKTRRARQNKRRAAQGFEREIETRHQHVAKKQRLVEGAMAKMKAQGEGLVPKSPRRSKSPRARRE</sequence>
<keyword evidence="2" id="KW-1185">Reference proteome</keyword>
<evidence type="ECO:0000313" key="1">
    <source>
        <dbReference type="EMBL" id="KAJ8116776.1"/>
    </source>
</evidence>
<accession>A0ACC2INK4</accession>
<gene>
    <name evidence="1" type="ORF">OPT61_g1868</name>
</gene>
<reference evidence="1" key="1">
    <citation type="submission" date="2022-11" db="EMBL/GenBank/DDBJ databases">
        <title>Genome Sequence of Boeremia exigua.</title>
        <authorList>
            <person name="Buettner E."/>
        </authorList>
    </citation>
    <scope>NUCLEOTIDE SEQUENCE</scope>
    <source>
        <strain evidence="1">CU02</strain>
    </source>
</reference>
<name>A0ACC2INK4_9PLEO</name>
<dbReference type="Proteomes" id="UP001153331">
    <property type="component" value="Unassembled WGS sequence"/>
</dbReference>
<protein>
    <submittedName>
        <fullName evidence="1">Uncharacterized protein</fullName>
    </submittedName>
</protein>